<comment type="caution">
    <text evidence="2">The sequence shown here is derived from an EMBL/GenBank/DDBJ whole genome shotgun (WGS) entry which is preliminary data.</text>
</comment>
<feature type="chain" id="PRO_5046063359" evidence="1">
    <location>
        <begin position="21"/>
        <end position="661"/>
    </location>
</feature>
<dbReference type="SUPFAM" id="SSF55394">
    <property type="entry name" value="Bactericidal permeability-increasing protein, BPI"/>
    <property type="match status" value="1"/>
</dbReference>
<feature type="signal peptide" evidence="1">
    <location>
        <begin position="1"/>
        <end position="20"/>
    </location>
</feature>
<evidence type="ECO:0000256" key="1">
    <source>
        <dbReference type="SAM" id="SignalP"/>
    </source>
</evidence>
<evidence type="ECO:0000313" key="3">
    <source>
        <dbReference type="Proteomes" id="UP001057375"/>
    </source>
</evidence>
<keyword evidence="1" id="KW-0732">Signal</keyword>
<dbReference type="EMBL" id="BQXS01009711">
    <property type="protein sequence ID" value="GKT31643.1"/>
    <property type="molecule type" value="Genomic_DNA"/>
</dbReference>
<protein>
    <submittedName>
        <fullName evidence="2">Uncharacterized protein</fullName>
    </submittedName>
</protein>
<evidence type="ECO:0000313" key="2">
    <source>
        <dbReference type="EMBL" id="GKT31643.1"/>
    </source>
</evidence>
<dbReference type="Proteomes" id="UP001057375">
    <property type="component" value="Unassembled WGS sequence"/>
</dbReference>
<gene>
    <name evidence="2" type="ORF">ADUPG1_006029</name>
</gene>
<reference evidence="2" key="1">
    <citation type="submission" date="2022-03" db="EMBL/GenBank/DDBJ databases">
        <title>Draft genome sequence of Aduncisulcus paluster, a free-living microaerophilic Fornicata.</title>
        <authorList>
            <person name="Yuyama I."/>
            <person name="Kume K."/>
            <person name="Tamura T."/>
            <person name="Inagaki Y."/>
            <person name="Hashimoto T."/>
        </authorList>
    </citation>
    <scope>NUCLEOTIDE SEQUENCE</scope>
    <source>
        <strain evidence="2">NY0171</strain>
    </source>
</reference>
<sequence length="661" mass="73171">MVKFVFSLIIMFIILPLIRSSFVIGDDGTGVGGQPGLEITISKEGIYDFVFRDTQPWAVAFIDSLEIPPFSSTVDFGLGKAQIDLDNFVIEDFVFFTDDLIQTRPSDNGLLLKGSGASIVISLEYRIKLLTPPYTYLSGDARISVDDFEMLVSASESIIEDTSDTSCPNGEEMGACGYSPKFIFDELSIALNGFSIEFIGFSSSLLQAIVDILDDLLIPFMTSFVSTAVTEALNEFFANRDLSMDAVYWYDGRAPGMSGQSKFVLGYAADMIFEDDYLVMQTYSVGVYGEKKNSVMETSVVPSYDPQPLPYAMFSSDMGYTISIDSINSVLYNVFHNANEQWSPMKGTFDTVSCVPTRNGCNDDDGNWTGGYSSSYVIQNNLGRDIDHPGSPFAPLFTTRYWQQSLPDLYSICSECYIDVSYTWQTVDGTPVVPEAIMRVDGFDVTYSDLYLIINVVQVSDGSSVASIGFETNLKTDAILWSDHAYVNFIQSITGIDVNLLSIIECQSNSDIGDNFRGNDSDYSCGVNDSEWTLLLNILSSVFLDSLFSTPFMQQSHGMLFFLKLPMSHFFSCTVQDEGVYYVPSGGYAYVSCNISECMCQELGFDDFSRNDDGTVYCVKQSVGGYAYVSCNISECMCQELGFDDFSRNDDGTVYCVKQSV</sequence>
<keyword evidence="3" id="KW-1185">Reference proteome</keyword>
<accession>A0ABQ5KGI3</accession>
<dbReference type="InterPro" id="IPR017943">
    <property type="entry name" value="Bactericidal_perm-incr_a/b_dom"/>
</dbReference>
<organism evidence="2 3">
    <name type="scientific">Aduncisulcus paluster</name>
    <dbReference type="NCBI Taxonomy" id="2918883"/>
    <lineage>
        <taxon>Eukaryota</taxon>
        <taxon>Metamonada</taxon>
        <taxon>Carpediemonas-like organisms</taxon>
        <taxon>Aduncisulcus</taxon>
    </lineage>
</organism>
<name>A0ABQ5KGI3_9EUKA</name>
<proteinExistence type="predicted"/>